<dbReference type="PROSITE" id="PS01076">
    <property type="entry name" value="ACETATE_KINASE_2"/>
    <property type="match status" value="1"/>
</dbReference>
<organism evidence="8 9">
    <name type="scientific">Candidatus Sulfurimonas baltica</name>
    <dbReference type="NCBI Taxonomy" id="2740404"/>
    <lineage>
        <taxon>Bacteria</taxon>
        <taxon>Pseudomonadati</taxon>
        <taxon>Campylobacterota</taxon>
        <taxon>Epsilonproteobacteria</taxon>
        <taxon>Campylobacterales</taxon>
        <taxon>Sulfurimonadaceae</taxon>
        <taxon>Sulfurimonas</taxon>
    </lineage>
</organism>
<accession>A0A7S7LW95</accession>
<keyword evidence="2 6" id="KW-0808">Transferase</keyword>
<feature type="binding site" evidence="6">
    <location>
        <begin position="279"/>
        <end position="281"/>
    </location>
    <ligand>
        <name>ATP</name>
        <dbReference type="ChEBI" id="CHEBI:30616"/>
    </ligand>
</feature>
<feature type="site" description="Transition state stabilizer" evidence="6">
    <location>
        <position position="238"/>
    </location>
</feature>
<keyword evidence="9" id="KW-1185">Reference proteome</keyword>
<dbReference type="InterPro" id="IPR023865">
    <property type="entry name" value="Aliphatic_acid_kinase_CS"/>
</dbReference>
<evidence type="ECO:0000256" key="6">
    <source>
        <dbReference type="HAMAP-Rule" id="MF_00020"/>
    </source>
</evidence>
<dbReference type="Proteomes" id="UP000593994">
    <property type="component" value="Chromosome"/>
</dbReference>
<evidence type="ECO:0000256" key="4">
    <source>
        <dbReference type="ARBA" id="ARBA00022777"/>
    </source>
</evidence>
<dbReference type="SUPFAM" id="SSF53067">
    <property type="entry name" value="Actin-like ATPase domain"/>
    <property type="match status" value="2"/>
</dbReference>
<reference evidence="8 9" key="1">
    <citation type="submission" date="2020-05" db="EMBL/GenBank/DDBJ databases">
        <title>Sulfurimonas marisnigri, sp. nov., and Sulfurimonas baltica, sp. nov., manganese oxide reducing chemolithoautotrophs of the class Epsilonproteobacteria isolated from the pelagic redoxclines of the Black and Baltic Seas and emended description of the genus Sulfurimonas.</title>
        <authorList>
            <person name="Henkel J.V."/>
            <person name="Laudan C."/>
            <person name="Werner J."/>
            <person name="Neu T."/>
            <person name="Plewe S."/>
            <person name="Sproer C."/>
            <person name="Bunk B."/>
            <person name="Schulz-Vogt H.N."/>
        </authorList>
    </citation>
    <scope>NUCLEOTIDE SEQUENCE [LARGE SCALE GENOMIC DNA]</scope>
    <source>
        <strain evidence="8 9">GD2</strain>
    </source>
</reference>
<keyword evidence="4 6" id="KW-0418">Kinase</keyword>
<feature type="binding site" evidence="6">
    <location>
        <position position="7"/>
    </location>
    <ligand>
        <name>Mg(2+)</name>
        <dbReference type="ChEBI" id="CHEBI:18420"/>
    </ligand>
</feature>
<name>A0A7S7LW95_9BACT</name>
<gene>
    <name evidence="6" type="primary">ackA</name>
    <name evidence="8" type="ORF">HUE88_02690</name>
</gene>
<feature type="binding site" evidence="6">
    <location>
        <begin position="205"/>
        <end position="209"/>
    </location>
    <ligand>
        <name>ATP</name>
        <dbReference type="ChEBI" id="CHEBI:30616"/>
    </ligand>
</feature>
<dbReference type="CDD" id="cd24010">
    <property type="entry name" value="ASKHA_NBD_AcK_PK"/>
    <property type="match status" value="1"/>
</dbReference>
<comment type="catalytic activity">
    <reaction evidence="6">
        <text>acetate + ATP = acetyl phosphate + ADP</text>
        <dbReference type="Rhea" id="RHEA:11352"/>
        <dbReference type="ChEBI" id="CHEBI:22191"/>
        <dbReference type="ChEBI" id="CHEBI:30089"/>
        <dbReference type="ChEBI" id="CHEBI:30616"/>
        <dbReference type="ChEBI" id="CHEBI:456216"/>
        <dbReference type="EC" id="2.7.2.1"/>
    </reaction>
</comment>
<feature type="site" description="Transition state stabilizer" evidence="6">
    <location>
        <position position="177"/>
    </location>
</feature>
<keyword evidence="6" id="KW-0479">Metal-binding</keyword>
<dbReference type="UniPathway" id="UPA00340">
    <property type="reaction ID" value="UER00458"/>
</dbReference>
<feature type="binding site" evidence="6">
    <location>
        <position position="14"/>
    </location>
    <ligand>
        <name>ATP</name>
        <dbReference type="ChEBI" id="CHEBI:30616"/>
    </ligand>
</feature>
<dbReference type="PANTHER" id="PTHR21060">
    <property type="entry name" value="ACETATE KINASE"/>
    <property type="match status" value="1"/>
</dbReference>
<dbReference type="InterPro" id="IPR000890">
    <property type="entry name" value="Aliphatic_acid_kin_short-chain"/>
</dbReference>
<keyword evidence="5 6" id="KW-0067">ATP-binding</keyword>
<protein>
    <recommendedName>
        <fullName evidence="6">Acetate kinase</fullName>
        <ecNumber evidence="6">2.7.2.1</ecNumber>
    </recommendedName>
    <alternativeName>
        <fullName evidence="6">Acetokinase</fullName>
    </alternativeName>
</protein>
<dbReference type="EMBL" id="CP054492">
    <property type="protein sequence ID" value="QOY52613.1"/>
    <property type="molecule type" value="Genomic_DNA"/>
</dbReference>
<dbReference type="KEGG" id="sbal:HUE88_02690"/>
<dbReference type="NCBIfam" id="TIGR00016">
    <property type="entry name" value="ackA"/>
    <property type="match status" value="1"/>
</dbReference>
<dbReference type="InterPro" id="IPR004372">
    <property type="entry name" value="Ac/propionate_kinase"/>
</dbReference>
<feature type="binding site" evidence="6">
    <location>
        <position position="88"/>
    </location>
    <ligand>
        <name>substrate</name>
    </ligand>
</feature>
<dbReference type="InterPro" id="IPR043129">
    <property type="entry name" value="ATPase_NBD"/>
</dbReference>
<dbReference type="Pfam" id="PF00871">
    <property type="entry name" value="Acetate_kinase"/>
    <property type="match status" value="1"/>
</dbReference>
<keyword evidence="6" id="KW-0963">Cytoplasm</keyword>
<dbReference type="GO" id="GO:0008776">
    <property type="term" value="F:acetate kinase activity"/>
    <property type="evidence" value="ECO:0007669"/>
    <property type="project" value="UniProtKB-UniRule"/>
</dbReference>
<sequence length="368" mass="40883">MKIAVINSGSSSIKFQLFDMSEELVLASVLVEKIGEFSSSTTLKHNDKKVVITSVIENHHEGLENIITLLSQNDILKSFSSLDAIGHRVVHGGEEFNKSTLIDEYVMKKIKELIPLAPLHNPANLDGIIISRKKAPFVKQIAVFDTAFHSTMPKEAYMYALDYEMYEKHKIRRYGFHGTSHSYVLKQAARELKKDVDKLNIITLHLGNGASACAIQNGKSIDTSMGFTPLEGLVMGTRSGDIDPAIIIYMQRELGISVDEVDNLLNKKSGLLGICGSNDVRSILDSDSEKSKLALNMMIRRIKKYIGSYMALLGRVDAIVFTGGIGENSQYIRDKVLDNHLADGVKILVIKTDEELEIARECIKVLEK</sequence>
<evidence type="ECO:0000256" key="2">
    <source>
        <dbReference type="ARBA" id="ARBA00022679"/>
    </source>
</evidence>
<dbReference type="GO" id="GO:0006083">
    <property type="term" value="P:acetate metabolic process"/>
    <property type="evidence" value="ECO:0007669"/>
    <property type="project" value="TreeGrafter"/>
</dbReference>
<feature type="binding site" evidence="6">
    <location>
        <position position="354"/>
    </location>
    <ligand>
        <name>Mg(2+)</name>
        <dbReference type="ChEBI" id="CHEBI:18420"/>
    </ligand>
</feature>
<feature type="active site" description="Proton donor/acceptor" evidence="6">
    <location>
        <position position="145"/>
    </location>
</feature>
<dbReference type="GO" id="GO:0000287">
    <property type="term" value="F:magnesium ion binding"/>
    <property type="evidence" value="ECO:0007669"/>
    <property type="project" value="UniProtKB-UniRule"/>
</dbReference>
<keyword evidence="3 6" id="KW-0547">Nucleotide-binding</keyword>
<dbReference type="PIRSF" id="PIRSF000722">
    <property type="entry name" value="Acetate_prop_kin"/>
    <property type="match status" value="1"/>
</dbReference>
<comment type="similarity">
    <text evidence="1 6 7">Belongs to the acetokinase family.</text>
</comment>
<dbReference type="PANTHER" id="PTHR21060:SF15">
    <property type="entry name" value="ACETATE KINASE-RELATED"/>
    <property type="match status" value="1"/>
</dbReference>
<evidence type="ECO:0000313" key="8">
    <source>
        <dbReference type="EMBL" id="QOY52613.1"/>
    </source>
</evidence>
<keyword evidence="6" id="KW-0460">Magnesium</keyword>
<dbReference type="RefSeq" id="WP_194370823.1">
    <property type="nucleotide sequence ID" value="NZ_CP054492.1"/>
</dbReference>
<evidence type="ECO:0000256" key="7">
    <source>
        <dbReference type="RuleBase" id="RU003835"/>
    </source>
</evidence>
<comment type="cofactor">
    <cofactor evidence="6">
        <name>Mg(2+)</name>
        <dbReference type="ChEBI" id="CHEBI:18420"/>
    </cofactor>
    <cofactor evidence="6">
        <name>Mn(2+)</name>
        <dbReference type="ChEBI" id="CHEBI:29035"/>
    </cofactor>
    <text evidence="6">Mg(2+). Can also accept Mn(2+).</text>
</comment>
<evidence type="ECO:0000313" key="9">
    <source>
        <dbReference type="Proteomes" id="UP000593994"/>
    </source>
</evidence>
<dbReference type="GO" id="GO:0005737">
    <property type="term" value="C:cytoplasm"/>
    <property type="evidence" value="ECO:0007669"/>
    <property type="project" value="UniProtKB-SubCell"/>
</dbReference>
<dbReference type="GO" id="GO:0006085">
    <property type="term" value="P:acetyl-CoA biosynthetic process"/>
    <property type="evidence" value="ECO:0007669"/>
    <property type="project" value="UniProtKB-UniRule"/>
</dbReference>
<comment type="subunit">
    <text evidence="6">Homodimer.</text>
</comment>
<dbReference type="PRINTS" id="PR00471">
    <property type="entry name" value="ACETATEKNASE"/>
</dbReference>
<proteinExistence type="inferred from homology"/>
<evidence type="ECO:0000256" key="3">
    <source>
        <dbReference type="ARBA" id="ARBA00022741"/>
    </source>
</evidence>
<evidence type="ECO:0000256" key="5">
    <source>
        <dbReference type="ARBA" id="ARBA00022840"/>
    </source>
</evidence>
<comment type="function">
    <text evidence="6">Catalyzes the formation of acetyl phosphate from acetate and ATP. Can also catalyze the reverse reaction.</text>
</comment>
<dbReference type="EC" id="2.7.2.1" evidence="6"/>
<comment type="subcellular location">
    <subcellularLocation>
        <location evidence="6">Cytoplasm</location>
    </subcellularLocation>
</comment>
<dbReference type="GO" id="GO:0005524">
    <property type="term" value="F:ATP binding"/>
    <property type="evidence" value="ECO:0007669"/>
    <property type="project" value="UniProtKB-KW"/>
</dbReference>
<feature type="binding site" evidence="6">
    <location>
        <begin position="324"/>
        <end position="328"/>
    </location>
    <ligand>
        <name>ATP</name>
        <dbReference type="ChEBI" id="CHEBI:30616"/>
    </ligand>
</feature>
<dbReference type="HAMAP" id="MF_00020">
    <property type="entry name" value="Acetate_kinase"/>
    <property type="match status" value="1"/>
</dbReference>
<dbReference type="AlphaFoldDB" id="A0A7S7LW95"/>
<evidence type="ECO:0000256" key="1">
    <source>
        <dbReference type="ARBA" id="ARBA00008748"/>
    </source>
</evidence>
<comment type="pathway">
    <text evidence="6">Metabolic intermediate biosynthesis; acetyl-CoA biosynthesis; acetyl-CoA from acetate: step 1/2.</text>
</comment>
<dbReference type="Gene3D" id="3.30.420.40">
    <property type="match status" value="2"/>
</dbReference>